<dbReference type="FunFam" id="3.40.50.150:FF:000057">
    <property type="entry name" value="O-methyltransferase ZRP4"/>
    <property type="match status" value="1"/>
</dbReference>
<sequence>MDLNQGQGGSELFQAQSHLYKHIFNFIGSMSLRSAVQLGIPDIIYSHGQPVTLPELVLALKIDQEKSSCVYRLMRLLVHSGIFANTKIHKGEKEEEGYDLTPLSRLLLKDNVTSLSPFVLAMLSPAISNPWQFLGDWFHRNELTPFEVTFGMGFWDYGSKNQEFGRLFNEAMVSDSGMMNLVIKDCKSVFLGLNSVVDVGGGKGAAAKIISEAFPDLKCMVLDLPHVVENLPESNNLNFVGGDMFQSIPPADAILLKLVLHAFGDEDCVKVLKKCREAIIASKDRGGKVIVIDIVINEKKDEHELTEAKLFFDMLMMVVVTGRERNEKEWEKLFLEAGFSHYTITPIFGLRAISHFNHSLT</sequence>
<dbReference type="CDD" id="cd02440">
    <property type="entry name" value="AdoMet_MTases"/>
    <property type="match status" value="1"/>
</dbReference>
<keyword evidence="10" id="KW-1185">Reference proteome</keyword>
<dbReference type="Gene3D" id="1.10.10.10">
    <property type="entry name" value="Winged helix-like DNA-binding domain superfamily/Winged helix DNA-binding domain"/>
    <property type="match status" value="1"/>
</dbReference>
<dbReference type="Pfam" id="PF00891">
    <property type="entry name" value="Methyltransf_2"/>
    <property type="match status" value="1"/>
</dbReference>
<reference evidence="9" key="1">
    <citation type="journal article" date="2023" name="Science">
        <title>Elucidation of the pathway for biosynthesis of saponin adjuvants from the soapbark tree.</title>
        <authorList>
            <person name="Reed J."/>
            <person name="Orme A."/>
            <person name="El-Demerdash A."/>
            <person name="Owen C."/>
            <person name="Martin L.B.B."/>
            <person name="Misra R.C."/>
            <person name="Kikuchi S."/>
            <person name="Rejzek M."/>
            <person name="Martin A.C."/>
            <person name="Harkess A."/>
            <person name="Leebens-Mack J."/>
            <person name="Louveau T."/>
            <person name="Stephenson M.J."/>
            <person name="Osbourn A."/>
        </authorList>
    </citation>
    <scope>NUCLEOTIDE SEQUENCE</scope>
    <source>
        <strain evidence="9">S10</strain>
    </source>
</reference>
<evidence type="ECO:0000256" key="1">
    <source>
        <dbReference type="ARBA" id="ARBA00022603"/>
    </source>
</evidence>
<accession>A0AAD7PUP6</accession>
<dbReference type="FunFam" id="1.10.10.10:FF:000213">
    <property type="entry name" value="Coniferyl alcohol 9-O-methyltransferase"/>
    <property type="match status" value="1"/>
</dbReference>
<evidence type="ECO:0000313" key="9">
    <source>
        <dbReference type="EMBL" id="KAJ7968623.1"/>
    </source>
</evidence>
<protein>
    <recommendedName>
        <fullName evidence="5">isoflavone 7-O-methyltransferase</fullName>
        <ecNumber evidence="5">2.1.1.150</ecNumber>
    </recommendedName>
</protein>
<dbReference type="InterPro" id="IPR001077">
    <property type="entry name" value="COMT_C"/>
</dbReference>
<keyword evidence="2" id="KW-0808">Transferase</keyword>
<evidence type="ECO:0000256" key="6">
    <source>
        <dbReference type="PIRSR" id="PIRSR005739-1"/>
    </source>
</evidence>
<dbReference type="EC" id="2.1.1.150" evidence="5"/>
<dbReference type="GO" id="GO:0009717">
    <property type="term" value="P:isoflavonoid biosynthetic process"/>
    <property type="evidence" value="ECO:0007669"/>
    <property type="project" value="UniProtKB-ARBA"/>
</dbReference>
<dbReference type="InterPro" id="IPR036388">
    <property type="entry name" value="WH-like_DNA-bd_sf"/>
</dbReference>
<dbReference type="Proteomes" id="UP001163823">
    <property type="component" value="Chromosome 5"/>
</dbReference>
<dbReference type="PIRSF" id="PIRSF005739">
    <property type="entry name" value="O-mtase"/>
    <property type="match status" value="1"/>
</dbReference>
<dbReference type="EMBL" id="JARAOO010000005">
    <property type="protein sequence ID" value="KAJ7968623.1"/>
    <property type="molecule type" value="Genomic_DNA"/>
</dbReference>
<organism evidence="9 10">
    <name type="scientific">Quillaja saponaria</name>
    <name type="common">Soap bark tree</name>
    <dbReference type="NCBI Taxonomy" id="32244"/>
    <lineage>
        <taxon>Eukaryota</taxon>
        <taxon>Viridiplantae</taxon>
        <taxon>Streptophyta</taxon>
        <taxon>Embryophyta</taxon>
        <taxon>Tracheophyta</taxon>
        <taxon>Spermatophyta</taxon>
        <taxon>Magnoliopsida</taxon>
        <taxon>eudicotyledons</taxon>
        <taxon>Gunneridae</taxon>
        <taxon>Pentapetalae</taxon>
        <taxon>rosids</taxon>
        <taxon>fabids</taxon>
        <taxon>Fabales</taxon>
        <taxon>Quillajaceae</taxon>
        <taxon>Quillaja</taxon>
    </lineage>
</organism>
<dbReference type="InterPro" id="IPR036390">
    <property type="entry name" value="WH_DNA-bd_sf"/>
</dbReference>
<dbReference type="Gene3D" id="3.40.50.150">
    <property type="entry name" value="Vaccinia Virus protein VP39"/>
    <property type="match status" value="1"/>
</dbReference>
<dbReference type="InterPro" id="IPR029063">
    <property type="entry name" value="SAM-dependent_MTases_sf"/>
</dbReference>
<dbReference type="Pfam" id="PF08100">
    <property type="entry name" value="Dimerisation"/>
    <property type="match status" value="1"/>
</dbReference>
<comment type="catalytic activity">
    <reaction evidence="4">
        <text>a 7-hydroxyisoflavone + S-adenosyl-L-methionine = a 7-methoxyisoflavone + S-adenosyl-L-homocysteine + H(+)</text>
        <dbReference type="Rhea" id="RHEA:17933"/>
        <dbReference type="ChEBI" id="CHEBI:15378"/>
        <dbReference type="ChEBI" id="CHEBI:55465"/>
        <dbReference type="ChEBI" id="CHEBI:57856"/>
        <dbReference type="ChEBI" id="CHEBI:59789"/>
        <dbReference type="ChEBI" id="CHEBI:140356"/>
        <dbReference type="EC" id="2.1.1.150"/>
    </reaction>
</comment>
<feature type="domain" description="O-methyltransferase C-terminal" evidence="7">
    <location>
        <begin position="131"/>
        <end position="340"/>
    </location>
</feature>
<dbReference type="AlphaFoldDB" id="A0AAD7PUP6"/>
<dbReference type="SUPFAM" id="SSF46785">
    <property type="entry name" value="Winged helix' DNA-binding domain"/>
    <property type="match status" value="1"/>
</dbReference>
<evidence type="ECO:0000259" key="7">
    <source>
        <dbReference type="Pfam" id="PF00891"/>
    </source>
</evidence>
<proteinExistence type="predicted"/>
<dbReference type="GO" id="GO:0032259">
    <property type="term" value="P:methylation"/>
    <property type="evidence" value="ECO:0007669"/>
    <property type="project" value="UniProtKB-KW"/>
</dbReference>
<keyword evidence="3" id="KW-0949">S-adenosyl-L-methionine</keyword>
<name>A0AAD7PUP6_QUISA</name>
<dbReference type="InterPro" id="IPR016461">
    <property type="entry name" value="COMT-like"/>
</dbReference>
<dbReference type="GO" id="GO:0033800">
    <property type="term" value="F:isoflavone 7-O-methyltransferase activity"/>
    <property type="evidence" value="ECO:0007669"/>
    <property type="project" value="UniProtKB-EC"/>
</dbReference>
<dbReference type="PROSITE" id="PS51683">
    <property type="entry name" value="SAM_OMT_II"/>
    <property type="match status" value="1"/>
</dbReference>
<evidence type="ECO:0000313" key="10">
    <source>
        <dbReference type="Proteomes" id="UP001163823"/>
    </source>
</evidence>
<dbReference type="PANTHER" id="PTHR11746">
    <property type="entry name" value="O-METHYLTRANSFERASE"/>
    <property type="match status" value="1"/>
</dbReference>
<evidence type="ECO:0000256" key="4">
    <source>
        <dbReference type="ARBA" id="ARBA00050968"/>
    </source>
</evidence>
<gene>
    <name evidence="9" type="ORF">O6P43_012698</name>
</gene>
<evidence type="ECO:0000256" key="5">
    <source>
        <dbReference type="ARBA" id="ARBA00066355"/>
    </source>
</evidence>
<dbReference type="InterPro" id="IPR012967">
    <property type="entry name" value="COMT_dimerisation"/>
</dbReference>
<evidence type="ECO:0000256" key="3">
    <source>
        <dbReference type="ARBA" id="ARBA00022691"/>
    </source>
</evidence>
<feature type="active site" description="Proton acceptor" evidence="6">
    <location>
        <position position="261"/>
    </location>
</feature>
<dbReference type="SUPFAM" id="SSF53335">
    <property type="entry name" value="S-adenosyl-L-methionine-dependent methyltransferases"/>
    <property type="match status" value="1"/>
</dbReference>
<keyword evidence="1" id="KW-0489">Methyltransferase</keyword>
<evidence type="ECO:0000259" key="8">
    <source>
        <dbReference type="Pfam" id="PF08100"/>
    </source>
</evidence>
<dbReference type="KEGG" id="qsa:O6P43_012698"/>
<feature type="domain" description="O-methyltransferase dimerisation" evidence="8">
    <location>
        <begin position="21"/>
        <end position="110"/>
    </location>
</feature>
<comment type="caution">
    <text evidence="9">The sequence shown here is derived from an EMBL/GenBank/DDBJ whole genome shotgun (WGS) entry which is preliminary data.</text>
</comment>
<evidence type="ECO:0000256" key="2">
    <source>
        <dbReference type="ARBA" id="ARBA00022679"/>
    </source>
</evidence>
<dbReference type="GO" id="GO:0046983">
    <property type="term" value="F:protein dimerization activity"/>
    <property type="evidence" value="ECO:0007669"/>
    <property type="project" value="InterPro"/>
</dbReference>